<feature type="compositionally biased region" description="Gly residues" evidence="4">
    <location>
        <begin position="956"/>
        <end position="974"/>
    </location>
</feature>
<dbReference type="InterPro" id="IPR018731">
    <property type="entry name" value="Atg13_N"/>
</dbReference>
<feature type="region of interest" description="Disordered" evidence="4">
    <location>
        <begin position="786"/>
        <end position="921"/>
    </location>
</feature>
<feature type="region of interest" description="Disordered" evidence="4">
    <location>
        <begin position="512"/>
        <end position="671"/>
    </location>
</feature>
<proteinExistence type="inferred from homology"/>
<feature type="compositionally biased region" description="Low complexity" evidence="4">
    <location>
        <begin position="321"/>
        <end position="340"/>
    </location>
</feature>
<gene>
    <name evidence="6" type="ORF">CONPUDRAFT_169288</name>
</gene>
<dbReference type="GO" id="GO:0005829">
    <property type="term" value="C:cytosol"/>
    <property type="evidence" value="ECO:0007669"/>
    <property type="project" value="TreeGrafter"/>
</dbReference>
<feature type="compositionally biased region" description="Gly residues" evidence="4">
    <location>
        <begin position="1083"/>
        <end position="1097"/>
    </location>
</feature>
<feature type="compositionally biased region" description="Low complexity" evidence="4">
    <location>
        <begin position="876"/>
        <end position="898"/>
    </location>
</feature>
<dbReference type="InterPro" id="IPR040182">
    <property type="entry name" value="ATG13"/>
</dbReference>
<protein>
    <recommendedName>
        <fullName evidence="3">Autophagy-related protein 13</fullName>
    </recommendedName>
</protein>
<evidence type="ECO:0000313" key="7">
    <source>
        <dbReference type="Proteomes" id="UP000053558"/>
    </source>
</evidence>
<feature type="compositionally biased region" description="Polar residues" evidence="4">
    <location>
        <begin position="857"/>
        <end position="875"/>
    </location>
</feature>
<feature type="compositionally biased region" description="Polar residues" evidence="4">
    <location>
        <begin position="799"/>
        <end position="817"/>
    </location>
</feature>
<sequence>MSNDIQKADQIAYRFYTKLALVLANARQTNEPQSSRTQTKTDKWFNIETPDSDLYRDHLRTYRSISSSASSSSSSPSSSSPAPGTLVLDVLLAVPEHTGHATSHVLVYHAPDSSRVRVEPTRRFVLLESWTLAFSPGSASSSPSISAASSAASSSSARTGDTSTTSSVYETEGGASAAGSTEGGAVAPSTTYKHGIPLFRSLYTLLRILPAWRFFKLLRGRRMPGPNRNGFLGIELRVRGLDTPPPEDILDFDTRISPGHAPLPTSSHVFPSIPHPLGTLTLSTRYLDNPAFQLDSLESLLSSRFLSLDEGPEFTPTLARQSQSQSQSQSHLSSQQQAQQGATAAGLSRSPPRAYGAGAGAGGHPSSFPRTPVSGLARSPPKSPRSPLSASAAAIAEQFVIPRDRDRDRDRDTSMHARTVSVPEHHQQASGGQMGASPRAAAVPLTRTSTPGGAALGRGEGGGGASVLSVASSSRPESSAAWTGSRVGGAGAGGEDALSGLAARIRKESLGTRSSVDLPGSPTTASGAGVPIRRPGLSPVNPFKSGTLSSGSPSLHSPSPSLRQSSPLAAGLPSRAGGAGLVGQGPTSPAASTFSNFPTVSSATPGTGVGAGAGTGTGTGTGTGAVMIPSSLGNRPSPPFAPSSLGARSTASAEGGEGGVQGAGAGVPARKRYSSSFGHRYAGSGASNVSAGSGTAGGAMGASPSSAGGVGAGGVGEGRPVSPAAVGGGGTGGRQSVGAGGVGGPGQGPGREAGATPPPTYLGAPTDDDDISLFVQDIDARRPLGLGLAPASLRPSSRGGRQQGSEDTIGPPSSTEQPAAHAPSSPSGLARHTAGIRMPSGVPSEVPEASEPASSARNSSFAQSARTLANTPSRLQTQVHTQSQVQAQAQVQAQSYSTAPGSQVVDGAAGSRGPVATREADVDAQLAQMNAAFLASLEGLGAPSSPASSSQPSAQGGSGGNGGNSNGSGSGNGIGLPPSLSPRSSPRQSPRGGLTSLPSESSPLARDRGAVSPPPSFSSATPGYTPPPPPPPMSRSPNSSPALRTVALGRASSLRRERGDSYSYSYSSGGLAPDASVTSARSGGSGGGGSGSGGGASQGSSEVIGVLELDAEERERVRRATGGRR</sequence>
<dbReference type="InterPro" id="IPR036570">
    <property type="entry name" value="HORMA_dom_sf"/>
</dbReference>
<dbReference type="GO" id="GO:0000423">
    <property type="term" value="P:mitophagy"/>
    <property type="evidence" value="ECO:0007669"/>
    <property type="project" value="TreeGrafter"/>
</dbReference>
<keyword evidence="2 3" id="KW-0072">Autophagy</keyword>
<keyword evidence="7" id="KW-1185">Reference proteome</keyword>
<evidence type="ECO:0000256" key="2">
    <source>
        <dbReference type="ARBA" id="ARBA00023006"/>
    </source>
</evidence>
<feature type="compositionally biased region" description="Gly residues" evidence="4">
    <location>
        <begin position="607"/>
        <end position="623"/>
    </location>
</feature>
<feature type="compositionally biased region" description="Low complexity" evidence="4">
    <location>
        <begin position="975"/>
        <end position="994"/>
    </location>
</feature>
<evidence type="ECO:0000256" key="4">
    <source>
        <dbReference type="SAM" id="MobiDB-lite"/>
    </source>
</evidence>
<dbReference type="PANTHER" id="PTHR13430:SF4">
    <property type="entry name" value="AUTOPHAGY-RELATED PROTEIN 13"/>
    <property type="match status" value="1"/>
</dbReference>
<feature type="compositionally biased region" description="Pro residues" evidence="4">
    <location>
        <begin position="1024"/>
        <end position="1034"/>
    </location>
</feature>
<dbReference type="Pfam" id="PF10033">
    <property type="entry name" value="ATG13"/>
    <property type="match status" value="1"/>
</dbReference>
<name>A0A5M3M861_CONPW</name>
<dbReference type="RefSeq" id="XP_007774147.1">
    <property type="nucleotide sequence ID" value="XM_007775957.1"/>
</dbReference>
<feature type="compositionally biased region" description="Low complexity" evidence="4">
    <location>
        <begin position="842"/>
        <end position="856"/>
    </location>
</feature>
<dbReference type="OrthoDB" id="70161at2759"/>
<feature type="compositionally biased region" description="Low complexity" evidence="4">
    <location>
        <begin position="545"/>
        <end position="568"/>
    </location>
</feature>
<comment type="similarity">
    <text evidence="1 3">Belongs to the ATG13 family. Fungi subfamily.</text>
</comment>
<feature type="compositionally biased region" description="Gly residues" evidence="4">
    <location>
        <begin position="454"/>
        <end position="465"/>
    </location>
</feature>
<feature type="compositionally biased region" description="Low complexity" evidence="4">
    <location>
        <begin position="135"/>
        <end position="185"/>
    </location>
</feature>
<feature type="region of interest" description="Disordered" evidence="4">
    <location>
        <begin position="939"/>
        <end position="1125"/>
    </location>
</feature>
<feature type="region of interest" description="Disordered" evidence="4">
    <location>
        <begin position="312"/>
        <end position="493"/>
    </location>
</feature>
<feature type="compositionally biased region" description="Low complexity" evidence="4">
    <location>
        <begin position="466"/>
        <end position="481"/>
    </location>
</feature>
<accession>A0A5M3M861</accession>
<dbReference type="Gene3D" id="3.30.900.10">
    <property type="entry name" value="HORMA domain"/>
    <property type="match status" value="1"/>
</dbReference>
<feature type="compositionally biased region" description="Polar residues" evidence="4">
    <location>
        <begin position="512"/>
        <end position="526"/>
    </location>
</feature>
<reference evidence="7" key="1">
    <citation type="journal article" date="2012" name="Science">
        <title>The Paleozoic origin of enzymatic lignin decomposition reconstructed from 31 fungal genomes.</title>
        <authorList>
            <person name="Floudas D."/>
            <person name="Binder M."/>
            <person name="Riley R."/>
            <person name="Barry K."/>
            <person name="Blanchette R.A."/>
            <person name="Henrissat B."/>
            <person name="Martinez A.T."/>
            <person name="Otillar R."/>
            <person name="Spatafora J.W."/>
            <person name="Yadav J.S."/>
            <person name="Aerts A."/>
            <person name="Benoit I."/>
            <person name="Boyd A."/>
            <person name="Carlson A."/>
            <person name="Copeland A."/>
            <person name="Coutinho P.M."/>
            <person name="de Vries R.P."/>
            <person name="Ferreira P."/>
            <person name="Findley K."/>
            <person name="Foster B."/>
            <person name="Gaskell J."/>
            <person name="Glotzer D."/>
            <person name="Gorecki P."/>
            <person name="Heitman J."/>
            <person name="Hesse C."/>
            <person name="Hori C."/>
            <person name="Igarashi K."/>
            <person name="Jurgens J.A."/>
            <person name="Kallen N."/>
            <person name="Kersten P."/>
            <person name="Kohler A."/>
            <person name="Kuees U."/>
            <person name="Kumar T.K.A."/>
            <person name="Kuo A."/>
            <person name="LaButti K."/>
            <person name="Larrondo L.F."/>
            <person name="Lindquist E."/>
            <person name="Ling A."/>
            <person name="Lombard V."/>
            <person name="Lucas S."/>
            <person name="Lundell T."/>
            <person name="Martin R."/>
            <person name="McLaughlin D.J."/>
            <person name="Morgenstern I."/>
            <person name="Morin E."/>
            <person name="Murat C."/>
            <person name="Nagy L.G."/>
            <person name="Nolan M."/>
            <person name="Ohm R.A."/>
            <person name="Patyshakuliyeva A."/>
            <person name="Rokas A."/>
            <person name="Ruiz-Duenas F.J."/>
            <person name="Sabat G."/>
            <person name="Salamov A."/>
            <person name="Samejima M."/>
            <person name="Schmutz J."/>
            <person name="Slot J.C."/>
            <person name="St John F."/>
            <person name="Stenlid J."/>
            <person name="Sun H."/>
            <person name="Sun S."/>
            <person name="Syed K."/>
            <person name="Tsang A."/>
            <person name="Wiebenga A."/>
            <person name="Young D."/>
            <person name="Pisabarro A."/>
            <person name="Eastwood D.C."/>
            <person name="Martin F."/>
            <person name="Cullen D."/>
            <person name="Grigoriev I.V."/>
            <person name="Hibbett D.S."/>
        </authorList>
    </citation>
    <scope>NUCLEOTIDE SEQUENCE [LARGE SCALE GENOMIC DNA]</scope>
    <source>
        <strain evidence="7">RWD-64-598 SS2</strain>
    </source>
</reference>
<feature type="compositionally biased region" description="Gly residues" evidence="4">
    <location>
        <begin position="655"/>
        <end position="665"/>
    </location>
</feature>
<comment type="caution">
    <text evidence="6">The sequence shown here is derived from an EMBL/GenBank/DDBJ whole genome shotgun (WGS) entry which is preliminary data.</text>
</comment>
<feature type="compositionally biased region" description="Polar residues" evidence="4">
    <location>
        <begin position="585"/>
        <end position="602"/>
    </location>
</feature>
<dbReference type="GO" id="GO:0000407">
    <property type="term" value="C:phagophore assembly site"/>
    <property type="evidence" value="ECO:0007669"/>
    <property type="project" value="TreeGrafter"/>
</dbReference>
<dbReference type="AlphaFoldDB" id="A0A5M3M861"/>
<dbReference type="GO" id="GO:0034727">
    <property type="term" value="P:piecemeal microautophagy of the nucleus"/>
    <property type="evidence" value="ECO:0007669"/>
    <property type="project" value="TreeGrafter"/>
</dbReference>
<dbReference type="PANTHER" id="PTHR13430">
    <property type="match status" value="1"/>
</dbReference>
<feature type="compositionally biased region" description="Low complexity" evidence="4">
    <location>
        <begin position="939"/>
        <end position="955"/>
    </location>
</feature>
<dbReference type="Proteomes" id="UP000053558">
    <property type="component" value="Unassembled WGS sequence"/>
</dbReference>
<feature type="compositionally biased region" description="Gly residues" evidence="4">
    <location>
        <begin position="708"/>
        <end position="717"/>
    </location>
</feature>
<dbReference type="GO" id="GO:0034497">
    <property type="term" value="P:protein localization to phagophore assembly site"/>
    <property type="evidence" value="ECO:0007669"/>
    <property type="project" value="TreeGrafter"/>
</dbReference>
<dbReference type="GO" id="GO:1990316">
    <property type="term" value="C:Atg1/ULK1 kinase complex"/>
    <property type="evidence" value="ECO:0007669"/>
    <property type="project" value="InterPro"/>
</dbReference>
<evidence type="ECO:0000259" key="5">
    <source>
        <dbReference type="Pfam" id="PF10033"/>
    </source>
</evidence>
<feature type="domain" description="Autophagy-related protein 13 N-terminal" evidence="5">
    <location>
        <begin position="14"/>
        <end position="292"/>
    </location>
</feature>
<dbReference type="KEGG" id="cput:CONPUDRAFT_169288"/>
<evidence type="ECO:0000256" key="3">
    <source>
        <dbReference type="RuleBase" id="RU361214"/>
    </source>
</evidence>
<feature type="compositionally biased region" description="Basic and acidic residues" evidence="4">
    <location>
        <begin position="402"/>
        <end position="415"/>
    </location>
</feature>
<dbReference type="GeneID" id="19206186"/>
<dbReference type="OMA" id="LPGEMEM"/>
<dbReference type="EMBL" id="JH711588">
    <property type="protein sequence ID" value="EIW75418.1"/>
    <property type="molecule type" value="Genomic_DNA"/>
</dbReference>
<organism evidence="6 7">
    <name type="scientific">Coniophora puteana (strain RWD-64-598)</name>
    <name type="common">Brown rot fungus</name>
    <dbReference type="NCBI Taxonomy" id="741705"/>
    <lineage>
        <taxon>Eukaryota</taxon>
        <taxon>Fungi</taxon>
        <taxon>Dikarya</taxon>
        <taxon>Basidiomycota</taxon>
        <taxon>Agaricomycotina</taxon>
        <taxon>Agaricomycetes</taxon>
        <taxon>Agaricomycetidae</taxon>
        <taxon>Boletales</taxon>
        <taxon>Coniophorineae</taxon>
        <taxon>Coniophoraceae</taxon>
        <taxon>Coniophora</taxon>
    </lineage>
</organism>
<feature type="compositionally biased region" description="Low complexity" evidence="4">
    <location>
        <begin position="376"/>
        <end position="394"/>
    </location>
</feature>
<evidence type="ECO:0000256" key="1">
    <source>
        <dbReference type="ARBA" id="ARBA00005246"/>
    </source>
</evidence>
<feature type="region of interest" description="Disordered" evidence="4">
    <location>
        <begin position="687"/>
        <end position="769"/>
    </location>
</feature>
<feature type="region of interest" description="Disordered" evidence="4">
    <location>
        <begin position="135"/>
        <end position="186"/>
    </location>
</feature>
<evidence type="ECO:0000313" key="6">
    <source>
        <dbReference type="EMBL" id="EIW75418.1"/>
    </source>
</evidence>
<feature type="compositionally biased region" description="Gly residues" evidence="4">
    <location>
        <begin position="726"/>
        <end position="751"/>
    </location>
</feature>